<dbReference type="CTD" id="319"/>
<evidence type="ECO:0000313" key="2">
    <source>
        <dbReference type="EMBL" id="KAG9277211.1"/>
    </source>
</evidence>
<dbReference type="OrthoDB" id="9895613at2759"/>
<dbReference type="OMA" id="ECWIRQC"/>
<dbReference type="KEGG" id="amex:103021952"/>
<evidence type="ECO:0000313" key="4">
    <source>
        <dbReference type="Proteomes" id="UP000694621"/>
    </source>
</evidence>
<evidence type="ECO:0000313" key="5">
    <source>
        <dbReference type="Proteomes" id="UP000752171"/>
    </source>
</evidence>
<reference evidence="2 5" key="1">
    <citation type="submission" date="2021-07" db="EMBL/GenBank/DDBJ databases">
        <authorList>
            <person name="Imarazene B."/>
            <person name="Zahm M."/>
            <person name="Klopp C."/>
            <person name="Cabau C."/>
            <person name="Beille S."/>
            <person name="Jouanno E."/>
            <person name="Castinel A."/>
            <person name="Lluch J."/>
            <person name="Gil L."/>
            <person name="Kuchtly C."/>
            <person name="Lopez Roques C."/>
            <person name="Donnadieu C."/>
            <person name="Parrinello H."/>
            <person name="Journot L."/>
            <person name="Du K."/>
            <person name="Schartl M."/>
            <person name="Retaux S."/>
            <person name="Guiguen Y."/>
        </authorList>
    </citation>
    <scope>NUCLEOTIDE SEQUENCE [LARGE SCALE GENOMIC DNA]</scope>
    <source>
        <strain evidence="2">Pach_M1</strain>
        <tissue evidence="2">Testis</tissue>
    </source>
</reference>
<organism evidence="3 4">
    <name type="scientific">Astyanax mexicanus</name>
    <name type="common">Blind cave fish</name>
    <name type="synonym">Astyanax fasciatus mexicanus</name>
    <dbReference type="NCBI Taxonomy" id="7994"/>
    <lineage>
        <taxon>Eukaryota</taxon>
        <taxon>Metazoa</taxon>
        <taxon>Chordata</taxon>
        <taxon>Craniata</taxon>
        <taxon>Vertebrata</taxon>
        <taxon>Euteleostomi</taxon>
        <taxon>Actinopterygii</taxon>
        <taxon>Neopterygii</taxon>
        <taxon>Teleostei</taxon>
        <taxon>Ostariophysi</taxon>
        <taxon>Characiformes</taxon>
        <taxon>Characoidei</taxon>
        <taxon>Acestrorhamphidae</taxon>
        <taxon>Acestrorhamphinae</taxon>
        <taxon>Astyanax</taxon>
    </lineage>
</organism>
<dbReference type="GO" id="GO:0008203">
    <property type="term" value="P:cholesterol metabolic process"/>
    <property type="evidence" value="ECO:0007669"/>
    <property type="project" value="TreeGrafter"/>
</dbReference>
<feature type="chain" id="PRO_5044669669" evidence="1">
    <location>
        <begin position="25"/>
        <end position="430"/>
    </location>
</feature>
<feature type="signal peptide" evidence="1">
    <location>
        <begin position="1"/>
        <end position="24"/>
    </location>
</feature>
<protein>
    <submittedName>
        <fullName evidence="2 3">Apolipoprotein F</fullName>
    </submittedName>
</protein>
<evidence type="ECO:0000313" key="3">
    <source>
        <dbReference type="Ensembl" id="ENSAMXP00005046906.1"/>
    </source>
</evidence>
<accession>A0A8B9L8Z8</accession>
<evidence type="ECO:0000256" key="1">
    <source>
        <dbReference type="SAM" id="SignalP"/>
    </source>
</evidence>
<dbReference type="GeneID" id="103021952"/>
<proteinExistence type="predicted"/>
<dbReference type="EMBL" id="JAICCE010000005">
    <property type="protein sequence ID" value="KAG9277211.1"/>
    <property type="molecule type" value="Genomic_DNA"/>
</dbReference>
<dbReference type="PANTHER" id="PTHR15011">
    <property type="entry name" value="APOLIPOPROTEIN F"/>
    <property type="match status" value="1"/>
</dbReference>
<gene>
    <name evidence="2" type="primary">APOF</name>
    <name evidence="2" type="ORF">AMEX_G7205</name>
</gene>
<dbReference type="GO" id="GO:0005615">
    <property type="term" value="C:extracellular space"/>
    <property type="evidence" value="ECO:0007669"/>
    <property type="project" value="TreeGrafter"/>
</dbReference>
<dbReference type="Proteomes" id="UP000752171">
    <property type="component" value="Unassembled WGS sequence"/>
</dbReference>
<dbReference type="InterPro" id="IPR026114">
    <property type="entry name" value="APOF"/>
</dbReference>
<dbReference type="Ensembl" id="ENSAMXT00005050948.1">
    <property type="protein sequence ID" value="ENSAMXP00005046906.1"/>
    <property type="gene ID" value="ENSAMXG00005021583.1"/>
</dbReference>
<dbReference type="Pfam" id="PF15148">
    <property type="entry name" value="Apolipo_F"/>
    <property type="match status" value="1"/>
</dbReference>
<keyword evidence="1" id="KW-0732">Signal</keyword>
<dbReference type="Proteomes" id="UP000694621">
    <property type="component" value="Unplaced"/>
</dbReference>
<dbReference type="AlphaFoldDB" id="A0A8B9L8Z8"/>
<sequence length="430" mass="46447">MMVRNSKLKWLLLIHFLLCDMSHARAPPPSDLKNGLGPGISLVSVSPVSSPLLQMALKLDTEHKQKATSGDEDTLSMAEEPNVDSAHQFVSNLAPSLQDLVHLQGNVSCAELAAGPWGEEDFSQELLGLVMVPVLISAQCLSEAQSLVMNLYGLLGQNDTQELVKDIVTLIKLGKNSSPHIYSSSPRITSGYSQRHLQAVMFNIQQLADAGDENMGGISGQNNLCQGWVKVKGTQLLGKTANHAEHLHLSKAKQVCQSLGINCAGVTKVEESNPKMYRVILRPGSRVFPTASRNQSESWIQKCGVESVRWRRHAVPQLHTCKNAKEERVYNVVEWIPGVSTLYNLGTAVYYASVNCSSTAKERAILSAVDLGTDALMAVTGGAAGVAGYALGAGLKTGVKAGIKYLLNNMEEGDLVMNQESWEDGTITIQ</sequence>
<name>A0A8B9L8Z8_ASTMX</name>
<dbReference type="PANTHER" id="PTHR15011:SF3">
    <property type="entry name" value="APOLIPOPROTEIN F"/>
    <property type="match status" value="1"/>
</dbReference>
<reference evidence="3" key="2">
    <citation type="submission" date="2025-05" db="UniProtKB">
        <authorList>
            <consortium name="Ensembl"/>
        </authorList>
    </citation>
    <scope>IDENTIFICATION</scope>
</reference>